<gene>
    <name evidence="1" type="ORF">IO48_11025</name>
</gene>
<organism evidence="1 2">
    <name type="scientific">Gallibacterium anatis 4895</name>
    <dbReference type="NCBI Taxonomy" id="1396510"/>
    <lineage>
        <taxon>Bacteria</taxon>
        <taxon>Pseudomonadati</taxon>
        <taxon>Pseudomonadota</taxon>
        <taxon>Gammaproteobacteria</taxon>
        <taxon>Pasteurellales</taxon>
        <taxon>Pasteurellaceae</taxon>
        <taxon>Gallibacterium</taxon>
    </lineage>
</organism>
<evidence type="ECO:0000313" key="1">
    <source>
        <dbReference type="EMBL" id="KGQ59744.1"/>
    </source>
</evidence>
<sequence>MFYSDLADRIALESGGIPEIMLIQLIPICANDYFTDTRLWRRRCRLKPRRCYCAFNQAMSEDEYVVRVERVETPDGAAVPAITRNSAPHSHSLSYTFSTNGIEIHGNEDDIPDYFDVEVSLAPSPLAEEMPDELDHHARRGITALVLARAYLTPNREWTNNDLGTFYLKQYDQFVLDAKRLAQGGRANINRECAFSW</sequence>
<proteinExistence type="predicted"/>
<evidence type="ECO:0000313" key="2">
    <source>
        <dbReference type="Proteomes" id="UP000030554"/>
    </source>
</evidence>
<dbReference type="Proteomes" id="UP000030554">
    <property type="component" value="Unassembled WGS sequence"/>
</dbReference>
<dbReference type="RefSeq" id="WP_039164535.1">
    <property type="nucleotide sequence ID" value="NZ_JPJQ01000054.1"/>
</dbReference>
<accession>A0A0A3ADU6</accession>
<reference evidence="1 2" key="1">
    <citation type="submission" date="2014-07" db="EMBL/GenBank/DDBJ databases">
        <title>Chaperone-usher fimbriae in a diverse selection of Gallibacterium genomes.</title>
        <authorList>
            <person name="Kudirkiene E."/>
            <person name="Bager R.J."/>
            <person name="Johnson T.J."/>
            <person name="Bojesen A.M."/>
        </authorList>
    </citation>
    <scope>NUCLEOTIDE SEQUENCE [LARGE SCALE GENOMIC DNA]</scope>
    <source>
        <strain evidence="1 2">4895</strain>
    </source>
</reference>
<name>A0A0A3ADU6_9PAST</name>
<protein>
    <submittedName>
        <fullName evidence="1">Uncharacterized protein</fullName>
    </submittedName>
</protein>
<comment type="caution">
    <text evidence="1">The sequence shown here is derived from an EMBL/GenBank/DDBJ whole genome shotgun (WGS) entry which is preliminary data.</text>
</comment>
<dbReference type="AlphaFoldDB" id="A0A0A3ADU6"/>
<dbReference type="EMBL" id="JPJQ01000054">
    <property type="protein sequence ID" value="KGQ59744.1"/>
    <property type="molecule type" value="Genomic_DNA"/>
</dbReference>